<dbReference type="Proteomes" id="UP000282892">
    <property type="component" value="Chromosome"/>
</dbReference>
<feature type="transmembrane region" description="Helical" evidence="1">
    <location>
        <begin position="330"/>
        <end position="347"/>
    </location>
</feature>
<keyword evidence="1" id="KW-0812">Transmembrane</keyword>
<feature type="transmembrane region" description="Helical" evidence="1">
    <location>
        <begin position="204"/>
        <end position="224"/>
    </location>
</feature>
<protein>
    <submittedName>
        <fullName evidence="2">Uncharacterized protein</fullName>
    </submittedName>
</protein>
<keyword evidence="1" id="KW-0472">Membrane</keyword>
<organism evidence="2 3">
    <name type="scientific">Neobacillus mesonae</name>
    <dbReference type="NCBI Taxonomy" id="1193713"/>
    <lineage>
        <taxon>Bacteria</taxon>
        <taxon>Bacillati</taxon>
        <taxon>Bacillota</taxon>
        <taxon>Bacilli</taxon>
        <taxon>Bacillales</taxon>
        <taxon>Bacillaceae</taxon>
        <taxon>Neobacillus</taxon>
    </lineage>
</organism>
<feature type="transmembrane region" description="Helical" evidence="1">
    <location>
        <begin position="354"/>
        <end position="375"/>
    </location>
</feature>
<keyword evidence="1" id="KW-1133">Transmembrane helix</keyword>
<sequence>MSVMSNGYSKLYKETKDVSSENVSIYAELETKKSISILKKIMIILFLFMFFESISNFIMPLHFKLFSLPQSWNIDFKVWVLVSFSFVINHLFSFYIHLVAYKMVKRDKNLGFKNLSLTDRLKLLCLILDINLIKMIKELGIIKGTAYFLFSPDYLYAVLYKAKLKNGVGVTYNWTGFRDKNKRGVMEWDKIKIERKFFVEYSNWLNVCFVIAVTIFIVGIWRFNGFLVDILYYFLLLRLLSRGIEIVYAYYKDVVRVDSIIFKKYTKNKLETIYINSWKSSAIRKPARISLACHTLFEMVLTFTLLYYFVASISPTESLPVDSLSLYWEFFVYSLSINIFNFSFTSYPYTMWSILHVVQVFIGVVLIVLSLARYLGLSDEITERDEEFFIKVEEKKEEIKLNISE</sequence>
<gene>
    <name evidence="2" type="ORF">CHR53_10510</name>
</gene>
<dbReference type="AlphaFoldDB" id="A0A3T0HX71"/>
<evidence type="ECO:0000313" key="3">
    <source>
        <dbReference type="Proteomes" id="UP000282892"/>
    </source>
</evidence>
<reference evidence="2 3" key="1">
    <citation type="submission" date="2017-07" db="EMBL/GenBank/DDBJ databases">
        <title>The complete genome sequence of Bacillus mesonae strain H20-5, an efficient strain improving plant abiotic stress resistance.</title>
        <authorList>
            <person name="Kim S.Y."/>
            <person name="Song H."/>
            <person name="Sang M.K."/>
            <person name="Weon H.-Y."/>
            <person name="Song J."/>
        </authorList>
    </citation>
    <scope>NUCLEOTIDE SEQUENCE [LARGE SCALE GENOMIC DNA]</scope>
    <source>
        <strain evidence="2 3">H20-5</strain>
    </source>
</reference>
<dbReference type="KEGG" id="nmk:CHR53_10510"/>
<proteinExistence type="predicted"/>
<dbReference type="OrthoDB" id="2943432at2"/>
<keyword evidence="3" id="KW-1185">Reference proteome</keyword>
<feature type="transmembrane region" description="Helical" evidence="1">
    <location>
        <begin position="230"/>
        <end position="251"/>
    </location>
</feature>
<evidence type="ECO:0000313" key="2">
    <source>
        <dbReference type="EMBL" id="AZU61673.1"/>
    </source>
</evidence>
<feature type="transmembrane region" description="Helical" evidence="1">
    <location>
        <begin position="289"/>
        <end position="310"/>
    </location>
</feature>
<dbReference type="RefSeq" id="WP_127486435.1">
    <property type="nucleotide sequence ID" value="NZ_CP022572.1"/>
</dbReference>
<evidence type="ECO:0000256" key="1">
    <source>
        <dbReference type="SAM" id="Phobius"/>
    </source>
</evidence>
<dbReference type="EMBL" id="CP022572">
    <property type="protein sequence ID" value="AZU61673.1"/>
    <property type="molecule type" value="Genomic_DNA"/>
</dbReference>
<name>A0A3T0HX71_9BACI</name>
<accession>A0A3T0HX71</accession>
<feature type="transmembrane region" description="Helical" evidence="1">
    <location>
        <begin position="41"/>
        <end position="59"/>
    </location>
</feature>
<feature type="transmembrane region" description="Helical" evidence="1">
    <location>
        <begin position="79"/>
        <end position="100"/>
    </location>
</feature>